<feature type="compositionally biased region" description="Low complexity" evidence="1">
    <location>
        <begin position="463"/>
        <end position="482"/>
    </location>
</feature>
<feature type="compositionally biased region" description="Polar residues" evidence="1">
    <location>
        <begin position="44"/>
        <end position="63"/>
    </location>
</feature>
<feature type="region of interest" description="Disordered" evidence="1">
    <location>
        <begin position="321"/>
        <end position="340"/>
    </location>
</feature>
<feature type="region of interest" description="Disordered" evidence="1">
    <location>
        <begin position="350"/>
        <end position="498"/>
    </location>
</feature>
<dbReference type="AlphaFoldDB" id="A0A1Y2GND6"/>
<dbReference type="RefSeq" id="XP_021881627.1">
    <property type="nucleotide sequence ID" value="XM_022028770.1"/>
</dbReference>
<proteinExistence type="predicted"/>
<feature type="compositionally biased region" description="Polar residues" evidence="1">
    <location>
        <begin position="662"/>
        <end position="672"/>
    </location>
</feature>
<feature type="compositionally biased region" description="Basic and acidic residues" evidence="1">
    <location>
        <begin position="1082"/>
        <end position="1103"/>
    </location>
</feature>
<feature type="region of interest" description="Disordered" evidence="1">
    <location>
        <begin position="1"/>
        <end position="202"/>
    </location>
</feature>
<feature type="compositionally biased region" description="Polar residues" evidence="1">
    <location>
        <begin position="1216"/>
        <end position="1228"/>
    </location>
</feature>
<feature type="region of interest" description="Disordered" evidence="1">
    <location>
        <begin position="760"/>
        <end position="792"/>
    </location>
</feature>
<feature type="compositionally biased region" description="Low complexity" evidence="1">
    <location>
        <begin position="64"/>
        <end position="80"/>
    </location>
</feature>
<feature type="compositionally biased region" description="Basic and acidic residues" evidence="1">
    <location>
        <begin position="1011"/>
        <end position="1027"/>
    </location>
</feature>
<feature type="compositionally biased region" description="Polar residues" evidence="1">
    <location>
        <begin position="917"/>
        <end position="951"/>
    </location>
</feature>
<reference evidence="2 3" key="1">
    <citation type="submission" date="2016-07" db="EMBL/GenBank/DDBJ databases">
        <title>Pervasive Adenine N6-methylation of Active Genes in Fungi.</title>
        <authorList>
            <consortium name="DOE Joint Genome Institute"/>
            <person name="Mondo S.J."/>
            <person name="Dannebaum R.O."/>
            <person name="Kuo R.C."/>
            <person name="Labutti K."/>
            <person name="Haridas S."/>
            <person name="Kuo A."/>
            <person name="Salamov A."/>
            <person name="Ahrendt S.R."/>
            <person name="Lipzen A."/>
            <person name="Sullivan W."/>
            <person name="Andreopoulos W.B."/>
            <person name="Clum A."/>
            <person name="Lindquist E."/>
            <person name="Daum C."/>
            <person name="Ramamoorthy G.K."/>
            <person name="Gryganskyi A."/>
            <person name="Culley D."/>
            <person name="Magnuson J.K."/>
            <person name="James T.Y."/>
            <person name="O'Malley M.A."/>
            <person name="Stajich J.E."/>
            <person name="Spatafora J.W."/>
            <person name="Visel A."/>
            <person name="Grigoriev I.V."/>
        </authorList>
    </citation>
    <scope>NUCLEOTIDE SEQUENCE [LARGE SCALE GENOMIC DNA]</scope>
    <source>
        <strain evidence="2 3">NRRL 3116</strain>
    </source>
</reference>
<feature type="compositionally biased region" description="Basic and acidic residues" evidence="1">
    <location>
        <begin position="993"/>
        <end position="1003"/>
    </location>
</feature>
<feature type="compositionally biased region" description="Low complexity" evidence="1">
    <location>
        <begin position="624"/>
        <end position="644"/>
    </location>
</feature>
<feature type="compositionally biased region" description="Low complexity" evidence="1">
    <location>
        <begin position="25"/>
        <end position="36"/>
    </location>
</feature>
<evidence type="ECO:0000313" key="3">
    <source>
        <dbReference type="Proteomes" id="UP000193648"/>
    </source>
</evidence>
<feature type="compositionally biased region" description="Polar residues" evidence="1">
    <location>
        <begin position="483"/>
        <end position="498"/>
    </location>
</feature>
<feature type="region of interest" description="Disordered" evidence="1">
    <location>
        <begin position="811"/>
        <end position="1040"/>
    </location>
</feature>
<feature type="compositionally biased region" description="Basic and acidic residues" evidence="1">
    <location>
        <begin position="1150"/>
        <end position="1165"/>
    </location>
</feature>
<dbReference type="InParanoid" id="A0A1Y2GND6"/>
<evidence type="ECO:0000256" key="1">
    <source>
        <dbReference type="SAM" id="MobiDB-lite"/>
    </source>
</evidence>
<feature type="region of interest" description="Disordered" evidence="1">
    <location>
        <begin position="567"/>
        <end position="675"/>
    </location>
</feature>
<dbReference type="OrthoDB" id="2444566at2759"/>
<name>A0A1Y2GND6_9FUNG</name>
<protein>
    <submittedName>
        <fullName evidence="2">Uncharacterized protein</fullName>
    </submittedName>
</protein>
<feature type="compositionally biased region" description="Low complexity" evidence="1">
    <location>
        <begin position="353"/>
        <end position="365"/>
    </location>
</feature>
<evidence type="ECO:0000313" key="2">
    <source>
        <dbReference type="EMBL" id="ORZ16692.1"/>
    </source>
</evidence>
<gene>
    <name evidence="2" type="ORF">BCR41DRAFT_395971</name>
</gene>
<feature type="compositionally biased region" description="Basic and acidic residues" evidence="1">
    <location>
        <begin position="1128"/>
        <end position="1138"/>
    </location>
</feature>
<dbReference type="GeneID" id="33570613"/>
<feature type="compositionally biased region" description="Polar residues" evidence="1">
    <location>
        <begin position="164"/>
        <end position="179"/>
    </location>
</feature>
<feature type="region of interest" description="Disordered" evidence="1">
    <location>
        <begin position="515"/>
        <end position="539"/>
    </location>
</feature>
<accession>A0A1Y2GND6</accession>
<dbReference type="Proteomes" id="UP000193648">
    <property type="component" value="Unassembled WGS sequence"/>
</dbReference>
<feature type="region of interest" description="Disordered" evidence="1">
    <location>
        <begin position="1128"/>
        <end position="1238"/>
    </location>
</feature>
<feature type="compositionally biased region" description="Acidic residues" evidence="1">
    <location>
        <begin position="1229"/>
        <end position="1238"/>
    </location>
</feature>
<sequence>MHAHPHSYHEQQSSPQQHQHHQQQHHQYQNQQQQYQREYMDQEAPSSYQRPMNPPQDGQSIQYRPSSSHQQSMRSQQQQPHHGHDQERQQNHSQPPYQSSQSRSHTSQHHHLHSPSSKTDDQSQHLPGRYPANIPVIQSSDPSFTRRPHSRSFSSNSPSHPYPQYTTPGSSSHYQQSYQPRLHHSASAGHLPAAGHRSAPVTVSAAPGMKQTGNAAGTAPPKRKDPYATAWRTYSKIAEELNLLNPDGTLYPISKEAILKYLHHQSKRIKSSNLHWYVNGLKKHQENLGFAWDDVRYDEQVVALLKELTLHPVPIESNGGAGGNFGYHPSHHIRPSTSAPIDTSKIASLSITSSSNPSPHYSQQQQHHHHHHYQQQQSYSASFTVGSKKHQNQYEDPPPPSHSQRQQHHLYSERPQPQAPHESSRASSFHSAPVQLPSHHMQEDRSIVDTPQTRYKGHSHTLSEVSPVTSTSTTSSPMSSSEIQLAQQSPPSMSNGSNVKRKRYELNSERAARLVSPTSLEGDGLEDHERGTRDADELDVDTLEDMDEDHRERVALKRHASTGTLRIQVKGSALDPMPSDAHLYQRQSESSHREYPVTTPSPGPRENEAGGHFRWGSSDAYLQSRLSPPGSISSIGSTSPASRGATGNSSVTSQRHRRANGVVSSPITSPAVSGTIPPVPQHISNSGNGNNKTTVQFSEVVEYAQQLQTKYGSRCRKHPWGCVVLAEDYHLELTIKMYMDWAGLVASGRLSMDEVPDLPEFRRPNDIGGIGGDEASSSPISPTPGQSTVASGTLKRMTSTPLTASFGSFSLLHQQPTSPPLKSEEQFTFGRMSSSPQQQRHHSPSSSPPPIFGQSPKREGHISDSLMSRIGSPPPQHSMLSPLASKQPLTISINSSAGNGSSDSRQGAGANPPSPLPSSDSRAQSRKIVSSPSLGQYSLHCQSEQETTYASDLQAPPLPDPGKSRLGGAGSALLFNSVEPFSPSEEDMEMSGDEDRGVRERTSRAPAQSHDAGHQEHKGNSCDREADTAAMEEEENEHVHDLRQQVSFQHKQQRAHGTFTLAEQDELEDDGQRASLASEGSRILKERGPLTGETRHMEPDARHFRPRNPSYEVNDAIYEYPVPRPRAFRRESRGERPRGGVYTNSDDVDGMGRAEDHDRVEEVRMGIKSLQSSLSQKGIIVNEPLTNSNDDPITTAEVSMLPSLQQHEQEQHQQQKPRQQSHLDQQVNGDEDSSMVEP</sequence>
<dbReference type="EMBL" id="MCFF01000017">
    <property type="protein sequence ID" value="ORZ16692.1"/>
    <property type="molecule type" value="Genomic_DNA"/>
</dbReference>
<keyword evidence="3" id="KW-1185">Reference proteome</keyword>
<feature type="region of interest" description="Disordered" evidence="1">
    <location>
        <begin position="1061"/>
        <end position="1109"/>
    </location>
</feature>
<organism evidence="2 3">
    <name type="scientific">Lobosporangium transversale</name>
    <dbReference type="NCBI Taxonomy" id="64571"/>
    <lineage>
        <taxon>Eukaryota</taxon>
        <taxon>Fungi</taxon>
        <taxon>Fungi incertae sedis</taxon>
        <taxon>Mucoromycota</taxon>
        <taxon>Mortierellomycotina</taxon>
        <taxon>Mortierellomycetes</taxon>
        <taxon>Mortierellales</taxon>
        <taxon>Mortierellaceae</taxon>
        <taxon>Lobosporangium</taxon>
    </lineage>
</organism>
<feature type="compositionally biased region" description="Polar residues" evidence="1">
    <location>
        <begin position="775"/>
        <end position="792"/>
    </location>
</feature>
<comment type="caution">
    <text evidence="2">The sequence shown here is derived from an EMBL/GenBank/DDBJ whole genome shotgun (WGS) entry which is preliminary data.</text>
</comment>
<feature type="compositionally biased region" description="Low complexity" evidence="1">
    <location>
        <begin position="91"/>
        <end position="105"/>
    </location>
</feature>
<feature type="compositionally biased region" description="Basic and acidic residues" evidence="1">
    <location>
        <begin position="525"/>
        <end position="535"/>
    </location>
</feature>
<feature type="compositionally biased region" description="Low complexity" evidence="1">
    <location>
        <begin position="891"/>
        <end position="904"/>
    </location>
</feature>